<evidence type="ECO:0000313" key="2">
    <source>
        <dbReference type="EMBL" id="MBB1158377.1"/>
    </source>
</evidence>
<evidence type="ECO:0000313" key="3">
    <source>
        <dbReference type="Proteomes" id="UP000526734"/>
    </source>
</evidence>
<organism evidence="2 3">
    <name type="scientific">Amycolatopsis dendrobii</name>
    <dbReference type="NCBI Taxonomy" id="2760662"/>
    <lineage>
        <taxon>Bacteria</taxon>
        <taxon>Bacillati</taxon>
        <taxon>Actinomycetota</taxon>
        <taxon>Actinomycetes</taxon>
        <taxon>Pseudonocardiales</taxon>
        <taxon>Pseudonocardiaceae</taxon>
        <taxon>Amycolatopsis</taxon>
    </lineage>
</organism>
<dbReference type="SUPFAM" id="SSF53474">
    <property type="entry name" value="alpha/beta-Hydrolases"/>
    <property type="match status" value="1"/>
</dbReference>
<dbReference type="AlphaFoldDB" id="A0A7W3W4T0"/>
<sequence length="220" mass="23440">MSHYVLVHGSWCGGWVWDRIAARLSEQGHTVAAPTLTGPGLVQHLDEVALLLEDQVVLVGHSYGGMVVAGVADAHPEQVREAIYLDAFLPSPGESAFDLMPMLRRLFAEAARSHDPSGRTVPPFGLDALGFTHADVVSRLRPIDLASHEEPLPPPSAGPRPPGRCVLFGEHSPFSAMSARAREQGMVCRTVATGHFGLWTAAAEVCAAMTGPEGCRPGPR</sequence>
<dbReference type="PANTHER" id="PTHR10992:SF1086">
    <property type="entry name" value="AB HYDROLASE-1 DOMAIN-CONTAINING PROTEIN"/>
    <property type="match status" value="1"/>
</dbReference>
<protein>
    <submittedName>
        <fullName evidence="2">Alpha/beta hydrolase</fullName>
    </submittedName>
</protein>
<dbReference type="Proteomes" id="UP000526734">
    <property type="component" value="Unassembled WGS sequence"/>
</dbReference>
<dbReference type="InterPro" id="IPR045889">
    <property type="entry name" value="MES/HNL"/>
</dbReference>
<keyword evidence="2" id="KW-0378">Hydrolase</keyword>
<evidence type="ECO:0000259" key="1">
    <source>
        <dbReference type="Pfam" id="PF12697"/>
    </source>
</evidence>
<feature type="domain" description="AB hydrolase-1" evidence="1">
    <location>
        <begin position="5"/>
        <end position="207"/>
    </location>
</feature>
<dbReference type="GO" id="GO:0080032">
    <property type="term" value="F:methyl jasmonate esterase activity"/>
    <property type="evidence" value="ECO:0007669"/>
    <property type="project" value="TreeGrafter"/>
</dbReference>
<accession>A0A7W3W4T0</accession>
<keyword evidence="3" id="KW-1185">Reference proteome</keyword>
<dbReference type="PANTHER" id="PTHR10992">
    <property type="entry name" value="METHYLESTERASE FAMILY MEMBER"/>
    <property type="match status" value="1"/>
</dbReference>
<dbReference type="InterPro" id="IPR000073">
    <property type="entry name" value="AB_hydrolase_1"/>
</dbReference>
<dbReference type="Gene3D" id="3.40.50.1820">
    <property type="entry name" value="alpha/beta hydrolase"/>
    <property type="match status" value="1"/>
</dbReference>
<name>A0A7W3W4T0_9PSEU</name>
<comment type="caution">
    <text evidence="2">The sequence shown here is derived from an EMBL/GenBank/DDBJ whole genome shotgun (WGS) entry which is preliminary data.</text>
</comment>
<dbReference type="RefSeq" id="WP_182895139.1">
    <property type="nucleotide sequence ID" value="NZ_JACGZW010000013.1"/>
</dbReference>
<reference evidence="2 3" key="1">
    <citation type="submission" date="2020-08" db="EMBL/GenBank/DDBJ databases">
        <title>Amycolatopsis sp. nov. DR6-1 isolated from Dendrobium heterocarpum.</title>
        <authorList>
            <person name="Tedsree N."/>
            <person name="Kuncharoen N."/>
            <person name="Likhitwitayawuid K."/>
            <person name="Tanasupawat S."/>
        </authorList>
    </citation>
    <scope>NUCLEOTIDE SEQUENCE [LARGE SCALE GENOMIC DNA]</scope>
    <source>
        <strain evidence="2 3">DR6-1</strain>
    </source>
</reference>
<dbReference type="GO" id="GO:0080030">
    <property type="term" value="F:methyl indole-3-acetate esterase activity"/>
    <property type="evidence" value="ECO:0007669"/>
    <property type="project" value="TreeGrafter"/>
</dbReference>
<proteinExistence type="predicted"/>
<gene>
    <name evidence="2" type="ORF">H4281_34965</name>
</gene>
<dbReference type="EMBL" id="JACGZW010000013">
    <property type="protein sequence ID" value="MBB1158377.1"/>
    <property type="molecule type" value="Genomic_DNA"/>
</dbReference>
<dbReference type="InterPro" id="IPR029058">
    <property type="entry name" value="AB_hydrolase_fold"/>
</dbReference>
<dbReference type="Pfam" id="PF12697">
    <property type="entry name" value="Abhydrolase_6"/>
    <property type="match status" value="1"/>
</dbReference>